<gene>
    <name evidence="4" type="ORF">Mucpa_1628</name>
</gene>
<dbReference type="Pfam" id="PF04773">
    <property type="entry name" value="FecR"/>
    <property type="match status" value="1"/>
</dbReference>
<accession>H1Y4F1</accession>
<evidence type="ECO:0000256" key="1">
    <source>
        <dbReference type="SAM" id="Phobius"/>
    </source>
</evidence>
<organism evidence="4 5">
    <name type="scientific">Mucilaginibacter paludis DSM 18603</name>
    <dbReference type="NCBI Taxonomy" id="714943"/>
    <lineage>
        <taxon>Bacteria</taxon>
        <taxon>Pseudomonadati</taxon>
        <taxon>Bacteroidota</taxon>
        <taxon>Sphingobacteriia</taxon>
        <taxon>Sphingobacteriales</taxon>
        <taxon>Sphingobacteriaceae</taxon>
        <taxon>Mucilaginibacter</taxon>
    </lineage>
</organism>
<proteinExistence type="predicted"/>
<dbReference type="Gene3D" id="2.60.120.1440">
    <property type="match status" value="1"/>
</dbReference>
<feature type="transmembrane region" description="Helical" evidence="1">
    <location>
        <begin position="77"/>
        <end position="96"/>
    </location>
</feature>
<dbReference type="STRING" id="714943.Mucpa_1628"/>
<evidence type="ECO:0000313" key="5">
    <source>
        <dbReference type="Proteomes" id="UP000002774"/>
    </source>
</evidence>
<keyword evidence="1" id="KW-0812">Transmembrane</keyword>
<dbReference type="Gene3D" id="3.55.50.30">
    <property type="match status" value="1"/>
</dbReference>
<dbReference type="HOGENOM" id="CLU_050192_2_2_10"/>
<dbReference type="OrthoDB" id="642683at2"/>
<dbReference type="EMBL" id="CM001403">
    <property type="protein sequence ID" value="EHQ25785.1"/>
    <property type="molecule type" value="Genomic_DNA"/>
</dbReference>
<dbReference type="InterPro" id="IPR006860">
    <property type="entry name" value="FecR"/>
</dbReference>
<reference evidence="4" key="1">
    <citation type="submission" date="2011-09" db="EMBL/GenBank/DDBJ databases">
        <title>The permanent draft genome of Mucilaginibacter paludis DSM 18603.</title>
        <authorList>
            <consortium name="US DOE Joint Genome Institute (JGI-PGF)"/>
            <person name="Lucas S."/>
            <person name="Han J."/>
            <person name="Lapidus A."/>
            <person name="Bruce D."/>
            <person name="Goodwin L."/>
            <person name="Pitluck S."/>
            <person name="Peters L."/>
            <person name="Kyrpides N."/>
            <person name="Mavromatis K."/>
            <person name="Ivanova N."/>
            <person name="Mikhailova N."/>
            <person name="Held B."/>
            <person name="Detter J.C."/>
            <person name="Tapia R."/>
            <person name="Han C."/>
            <person name="Land M."/>
            <person name="Hauser L."/>
            <person name="Markowitz V."/>
            <person name="Cheng J.-F."/>
            <person name="Hugenholtz P."/>
            <person name="Woyke T."/>
            <person name="Wu D."/>
            <person name="Tindall B."/>
            <person name="Brambilla E."/>
            <person name="Klenk H.-P."/>
            <person name="Eisen J.A."/>
        </authorList>
    </citation>
    <scope>NUCLEOTIDE SEQUENCE [LARGE SCALE GENOMIC DNA]</scope>
    <source>
        <strain evidence="4">DSM 18603</strain>
    </source>
</reference>
<evidence type="ECO:0000313" key="4">
    <source>
        <dbReference type="EMBL" id="EHQ25785.1"/>
    </source>
</evidence>
<name>H1Y4F1_9SPHI</name>
<feature type="domain" description="FecR protein" evidence="2">
    <location>
        <begin position="112"/>
        <end position="206"/>
    </location>
</feature>
<dbReference type="AlphaFoldDB" id="H1Y4F1"/>
<protein>
    <submittedName>
        <fullName evidence="4">Anti-FecI sigma factor, FecR</fullName>
    </submittedName>
</protein>
<dbReference type="SUPFAM" id="SSF69279">
    <property type="entry name" value="Phage tail proteins"/>
    <property type="match status" value="1"/>
</dbReference>
<dbReference type="InterPro" id="IPR012373">
    <property type="entry name" value="Ferrdict_sens_TM"/>
</dbReference>
<dbReference type="PIRSF" id="PIRSF018266">
    <property type="entry name" value="FecR"/>
    <property type="match status" value="1"/>
</dbReference>
<evidence type="ECO:0000259" key="3">
    <source>
        <dbReference type="Pfam" id="PF16344"/>
    </source>
</evidence>
<sequence length="325" mass="36887">MEEKDVVNLIRKHLDGTATKFEEEKLDSWYNQTNEQGLLWPYQDEAEEEDAKKRIFEAIQSKYKQVNTPVKRLIAPLMYKLAAASILLIGIFYGIAQLWKYQKPSNAGEMVTVVTKRGEHKKILLADGSLIWLSSESHLTFRKLFKAATRDIEFEGEAFFDIAKDKAHPFIVHTGTTTTRVLGTSFNITAYKANRHITLSLLTGKVAFSTAGAQKFVVPGQMIIYDKASWLMTVKKLPDTQLITARRDGLYEYRNVRVEDVVNDVSRNFNAHIQLAGSVKNRLFYGRVKPGETVEQFLQKLAKVVDARLIKVDDGFILTEGGVHD</sequence>
<dbReference type="Proteomes" id="UP000002774">
    <property type="component" value="Chromosome"/>
</dbReference>
<feature type="domain" description="Protein FecR C-terminal" evidence="3">
    <location>
        <begin position="252"/>
        <end position="309"/>
    </location>
</feature>
<dbReference type="eggNOG" id="COG3712">
    <property type="taxonomic scope" value="Bacteria"/>
</dbReference>
<dbReference type="PANTHER" id="PTHR30273:SF2">
    <property type="entry name" value="PROTEIN FECR"/>
    <property type="match status" value="1"/>
</dbReference>
<keyword evidence="1" id="KW-0472">Membrane</keyword>
<keyword evidence="5" id="KW-1185">Reference proteome</keyword>
<dbReference type="RefSeq" id="WP_008505668.1">
    <property type="nucleotide sequence ID" value="NZ_CM001403.1"/>
</dbReference>
<dbReference type="Pfam" id="PF16344">
    <property type="entry name" value="FecR_C"/>
    <property type="match status" value="1"/>
</dbReference>
<dbReference type="PANTHER" id="PTHR30273">
    <property type="entry name" value="PERIPLASMIC SIGNAL SENSOR AND SIGMA FACTOR ACTIVATOR FECR-RELATED"/>
    <property type="match status" value="1"/>
</dbReference>
<evidence type="ECO:0000259" key="2">
    <source>
        <dbReference type="Pfam" id="PF04773"/>
    </source>
</evidence>
<keyword evidence="1" id="KW-1133">Transmembrane helix</keyword>
<dbReference type="GO" id="GO:0016989">
    <property type="term" value="F:sigma factor antagonist activity"/>
    <property type="evidence" value="ECO:0007669"/>
    <property type="project" value="TreeGrafter"/>
</dbReference>
<dbReference type="InterPro" id="IPR032508">
    <property type="entry name" value="FecR_C"/>
</dbReference>